<dbReference type="InterPro" id="IPR042097">
    <property type="entry name" value="Aminopeptidase_N-like_N_sf"/>
</dbReference>
<comment type="subcellular location">
    <subcellularLocation>
        <location evidence="1">Cytoplasm</location>
    </subcellularLocation>
</comment>
<feature type="active site" description="Proton donor" evidence="9">
    <location>
        <position position="393"/>
    </location>
</feature>
<dbReference type="InterPro" id="IPR014782">
    <property type="entry name" value="Peptidase_M1_dom"/>
</dbReference>
<reference evidence="14" key="1">
    <citation type="journal article" date="2015" name="PLoS Genet.">
        <title>Genome Sequence and Transcriptome Analyses of Chrysochromulina tobin: Metabolic Tools for Enhanced Algal Fitness in the Prominent Order Prymnesiales (Haptophyceae).</title>
        <authorList>
            <person name="Hovde B.T."/>
            <person name="Deodato C.R."/>
            <person name="Hunsperger H.M."/>
            <person name="Ryken S.A."/>
            <person name="Yost W."/>
            <person name="Jha R.K."/>
            <person name="Patterson J."/>
            <person name="Monnat R.J. Jr."/>
            <person name="Barlow S.B."/>
            <person name="Starkenburg S.R."/>
            <person name="Cattolico R.A."/>
        </authorList>
    </citation>
    <scope>NUCLEOTIDE SEQUENCE</scope>
    <source>
        <strain evidence="14">CCMP291</strain>
    </source>
</reference>
<feature type="binding site" evidence="11">
    <location>
        <position position="301"/>
    </location>
    <ligand>
        <name>Zn(2+)</name>
        <dbReference type="ChEBI" id="CHEBI:29105"/>
        <note>catalytic</note>
    </ligand>
</feature>
<dbReference type="AlphaFoldDB" id="A0A0M0KB37"/>
<dbReference type="FunFam" id="3.30.2010.30:FF:000001">
    <property type="entry name" value="Leukotriene A(4) hydrolase"/>
    <property type="match status" value="1"/>
</dbReference>
<comment type="similarity">
    <text evidence="2">Belongs to the peptidase M1 family.</text>
</comment>
<feature type="binding site" evidence="10">
    <location>
        <begin position="272"/>
        <end position="277"/>
    </location>
    <ligand>
        <name>a peptide</name>
        <dbReference type="ChEBI" id="CHEBI:60466"/>
    </ligand>
</feature>
<keyword evidence="3" id="KW-0963">Cytoplasm</keyword>
<dbReference type="GO" id="GO:0006508">
    <property type="term" value="P:proteolysis"/>
    <property type="evidence" value="ECO:0007669"/>
    <property type="project" value="UniProtKB-KW"/>
</dbReference>
<evidence type="ECO:0000259" key="12">
    <source>
        <dbReference type="SMART" id="SM01263"/>
    </source>
</evidence>
<evidence type="ECO:0000313" key="13">
    <source>
        <dbReference type="EMBL" id="KOO35633.1"/>
    </source>
</evidence>
<evidence type="ECO:0000256" key="9">
    <source>
        <dbReference type="PIRSR" id="PIRSR634015-1"/>
    </source>
</evidence>
<evidence type="ECO:0000256" key="11">
    <source>
        <dbReference type="PIRSR" id="PIRSR634015-3"/>
    </source>
</evidence>
<dbReference type="GO" id="GO:0008237">
    <property type="term" value="F:metallopeptidase activity"/>
    <property type="evidence" value="ECO:0007669"/>
    <property type="project" value="UniProtKB-KW"/>
</dbReference>
<feature type="binding site" evidence="10">
    <location>
        <begin position="137"/>
        <end position="139"/>
    </location>
    <ligand>
        <name>a peptide</name>
        <dbReference type="ChEBI" id="CHEBI:60466"/>
    </ligand>
</feature>
<evidence type="ECO:0000256" key="4">
    <source>
        <dbReference type="ARBA" id="ARBA00022670"/>
    </source>
</evidence>
<dbReference type="InterPro" id="IPR001930">
    <property type="entry name" value="Peptidase_M1"/>
</dbReference>
<dbReference type="InterPro" id="IPR027268">
    <property type="entry name" value="Peptidase_M4/M1_CTD_sf"/>
</dbReference>
<evidence type="ECO:0000313" key="14">
    <source>
        <dbReference type="Proteomes" id="UP000037460"/>
    </source>
</evidence>
<dbReference type="PANTHER" id="PTHR45726:SF3">
    <property type="entry name" value="LEUKOTRIENE A-4 HYDROLASE"/>
    <property type="match status" value="1"/>
</dbReference>
<dbReference type="GO" id="GO:0005829">
    <property type="term" value="C:cytosol"/>
    <property type="evidence" value="ECO:0007669"/>
    <property type="project" value="TreeGrafter"/>
</dbReference>
<gene>
    <name evidence="13" type="ORF">Ctob_012041</name>
</gene>
<dbReference type="InterPro" id="IPR049980">
    <property type="entry name" value="LTA4H_cat"/>
</dbReference>
<dbReference type="PANTHER" id="PTHR45726">
    <property type="entry name" value="LEUKOTRIENE A-4 HYDROLASE"/>
    <property type="match status" value="1"/>
</dbReference>
<dbReference type="Gene3D" id="1.25.40.320">
    <property type="entry name" value="Peptidase M1, leukotriene A4 hydrolase/aminopeptidase C-terminal domain"/>
    <property type="match status" value="1"/>
</dbReference>
<evidence type="ECO:0000256" key="6">
    <source>
        <dbReference type="ARBA" id="ARBA00022801"/>
    </source>
</evidence>
<dbReference type="SUPFAM" id="SSF55486">
    <property type="entry name" value="Metalloproteases ('zincins'), catalytic domain"/>
    <property type="match status" value="1"/>
</dbReference>
<dbReference type="Gene3D" id="2.60.40.1730">
    <property type="entry name" value="tricorn interacting facor f3 domain"/>
    <property type="match status" value="1"/>
</dbReference>
<evidence type="ECO:0000256" key="5">
    <source>
        <dbReference type="ARBA" id="ARBA00022723"/>
    </source>
</evidence>
<evidence type="ECO:0000256" key="7">
    <source>
        <dbReference type="ARBA" id="ARBA00022833"/>
    </source>
</evidence>
<proteinExistence type="inferred from homology"/>
<keyword evidence="5 11" id="KW-0479">Metal-binding</keyword>
<keyword evidence="6 13" id="KW-0378">Hydrolase</keyword>
<feature type="domain" description="Peptidase M1 leukotriene A4 hydrolase/aminopeptidase C-terminal" evidence="12">
    <location>
        <begin position="473"/>
        <end position="625"/>
    </location>
</feature>
<dbReference type="SUPFAM" id="SSF48371">
    <property type="entry name" value="ARM repeat"/>
    <property type="match status" value="1"/>
</dbReference>
<dbReference type="Pfam" id="PF17900">
    <property type="entry name" value="Peptidase_M1_N"/>
    <property type="match status" value="1"/>
</dbReference>
<dbReference type="FunFam" id="1.25.40.320:FF:000001">
    <property type="entry name" value="Leukotriene A(4) hydrolase"/>
    <property type="match status" value="1"/>
</dbReference>
<dbReference type="Gene3D" id="3.30.2010.30">
    <property type="match status" value="1"/>
</dbReference>
<dbReference type="SUPFAM" id="SSF63737">
    <property type="entry name" value="Leukotriene A4 hydrolase N-terminal domain"/>
    <property type="match status" value="1"/>
</dbReference>
<dbReference type="EMBL" id="JWZX01000799">
    <property type="protein sequence ID" value="KOO35633.1"/>
    <property type="molecule type" value="Genomic_DNA"/>
</dbReference>
<dbReference type="Proteomes" id="UP000037460">
    <property type="component" value="Unassembled WGS sequence"/>
</dbReference>
<dbReference type="InterPro" id="IPR015211">
    <property type="entry name" value="Peptidase_M1_C"/>
</dbReference>
<keyword evidence="7 11" id="KW-0862">Zinc</keyword>
<dbReference type="Pfam" id="PF09127">
    <property type="entry name" value="Leuk-A4-hydro_C"/>
    <property type="match status" value="1"/>
</dbReference>
<dbReference type="SMART" id="SM01263">
    <property type="entry name" value="Leuk-A4-hydro_C"/>
    <property type="match status" value="1"/>
</dbReference>
<sequence>MADCRIDKSSLSNHASFVYKHLNLSLSVDFERHVLEGVATWTVDVAEHRVAELVLDTSSELEVRSVTVCGAPAPHTMRPAHAAFGVACAITLPEGLGEQGRALEVAVTYATSPKSSALQWLPPAQTAGKERPFMFSQCQAIHARSMLPCPDGPAAKFTYDATVRVPEWATALMSAVAVGSPVASVVGGVPLRTFTFEQTCPLSSYLLALAVGDVRGINVGSRTTVWAEPSVVEAAAWEFAEAERFVAKAEELTQTPYAWGRYDILCMPPSFPYGGMENPCLTFATPTLLAGDRSLANVICHEVAHSWTGNLVTNLTWEHFWLNEGWTRWLETSTLAHLEPAERCDAFFDFQVQQALTHLADDVATFGPTNPLTRLIPPLDGIDPDDSFSAVPYEKGLSLLCHLSAIVGGRPIFEQFAAHYIGTFKRRTLTSADFRECFLKWCEGREIDASSVDWDAWFKTPGMPPVTPVLDPSLGATCTVLADRWMAELAADDLSLDASAAEYKGWPSQLRIFFWETLLARALEGKGAPLALRALEKMDRLYELSASKNAEVRLRWQRICILSRAEFIIPQVLGFVTEQGRMKFVRPLYRALYGWEAQRELAVQTFLEHRSNYHPIAAKMLAQDLKVAEM</sequence>
<dbReference type="CDD" id="cd09599">
    <property type="entry name" value="M1_LTA4H"/>
    <property type="match status" value="1"/>
</dbReference>
<evidence type="ECO:0000256" key="10">
    <source>
        <dbReference type="PIRSR" id="PIRSR634015-2"/>
    </source>
</evidence>
<dbReference type="OrthoDB" id="79562at2759"/>
<comment type="caution">
    <text evidence="13">The sequence shown here is derived from an EMBL/GenBank/DDBJ whole genome shotgun (WGS) entry which is preliminary data.</text>
</comment>
<dbReference type="InterPro" id="IPR038502">
    <property type="entry name" value="M1_LTA-4_hydro/amino_C_sf"/>
</dbReference>
<dbReference type="InterPro" id="IPR045357">
    <property type="entry name" value="Aminopeptidase_N-like_N"/>
</dbReference>
<keyword evidence="8" id="KW-0482">Metalloprotease</keyword>
<feature type="binding site" evidence="10">
    <location>
        <begin position="581"/>
        <end position="583"/>
    </location>
    <ligand>
        <name>a peptide</name>
        <dbReference type="ChEBI" id="CHEBI:60466"/>
    </ligand>
</feature>
<comment type="cofactor">
    <cofactor evidence="11">
        <name>Zn(2+)</name>
        <dbReference type="ChEBI" id="CHEBI:29105"/>
    </cofactor>
    <text evidence="11">Binds 1 zinc ion per subunit.</text>
</comment>
<dbReference type="InterPro" id="IPR034015">
    <property type="entry name" value="M1_LTA4H"/>
</dbReference>
<evidence type="ECO:0000256" key="8">
    <source>
        <dbReference type="ARBA" id="ARBA00023049"/>
    </source>
</evidence>
<dbReference type="GO" id="GO:0008270">
    <property type="term" value="F:zinc ion binding"/>
    <property type="evidence" value="ECO:0007669"/>
    <property type="project" value="InterPro"/>
</dbReference>
<accession>A0A0M0KB37</accession>
<evidence type="ECO:0000256" key="1">
    <source>
        <dbReference type="ARBA" id="ARBA00004496"/>
    </source>
</evidence>
<protein>
    <submittedName>
        <fullName evidence="13">Leukotriene a4 hydrolase</fullName>
    </submittedName>
</protein>
<feature type="binding site" evidence="11">
    <location>
        <position position="324"/>
    </location>
    <ligand>
        <name>Zn(2+)</name>
        <dbReference type="ChEBI" id="CHEBI:29105"/>
        <note>catalytic</note>
    </ligand>
</feature>
<dbReference type="Gene3D" id="1.10.390.10">
    <property type="entry name" value="Neutral Protease Domain 2"/>
    <property type="match status" value="1"/>
</dbReference>
<dbReference type="InterPro" id="IPR016024">
    <property type="entry name" value="ARM-type_fold"/>
</dbReference>
<name>A0A0M0KB37_9EUKA</name>
<dbReference type="PRINTS" id="PR00756">
    <property type="entry name" value="ALADIPTASE"/>
</dbReference>
<keyword evidence="4" id="KW-0645">Protease</keyword>
<feature type="binding site" evidence="11">
    <location>
        <position position="305"/>
    </location>
    <ligand>
        <name>Zn(2+)</name>
        <dbReference type="ChEBI" id="CHEBI:29105"/>
        <note>catalytic</note>
    </ligand>
</feature>
<feature type="active site" description="Proton acceptor" evidence="9">
    <location>
        <position position="302"/>
    </location>
</feature>
<organism evidence="13 14">
    <name type="scientific">Chrysochromulina tobinii</name>
    <dbReference type="NCBI Taxonomy" id="1460289"/>
    <lineage>
        <taxon>Eukaryota</taxon>
        <taxon>Haptista</taxon>
        <taxon>Haptophyta</taxon>
        <taxon>Prymnesiophyceae</taxon>
        <taxon>Prymnesiales</taxon>
        <taxon>Chrysochromulinaceae</taxon>
        <taxon>Chrysochromulina</taxon>
    </lineage>
</organism>
<evidence type="ECO:0000256" key="2">
    <source>
        <dbReference type="ARBA" id="ARBA00010136"/>
    </source>
</evidence>
<dbReference type="Pfam" id="PF01433">
    <property type="entry name" value="Peptidase_M1"/>
    <property type="match status" value="1"/>
</dbReference>
<keyword evidence="14" id="KW-1185">Reference proteome</keyword>
<evidence type="ECO:0000256" key="3">
    <source>
        <dbReference type="ARBA" id="ARBA00022490"/>
    </source>
</evidence>